<evidence type="ECO:0008006" key="3">
    <source>
        <dbReference type="Google" id="ProtNLM"/>
    </source>
</evidence>
<dbReference type="RefSeq" id="WP_031473768.1">
    <property type="nucleotide sequence ID" value="NZ_FOZC01000014.1"/>
</dbReference>
<dbReference type="AlphaFoldDB" id="A0A1I6K2F0"/>
<dbReference type="Proteomes" id="UP000214760">
    <property type="component" value="Unassembled WGS sequence"/>
</dbReference>
<sequence length="607" mass="70372">MGTWIKTNKISYNLDKQAIASKYDFFRIETSDPYIKGGSYILDATTLNRSVKSLVFESGKRAVIMMLRDDRNRTRIKELVSIIEGGSKLAVAEENIQGIPDSVLLQLLLNALSSYDSNILRFNNLTGHLYCFHPGWVKRGKEKKEDIVWQIHCLEVRIARNNILEMSVRTFTSERLKKKITFTKRKFEDYPKYIISKDYTLRRRLSGETEPGFIMRQLDGKKHDISFLDLQGEMRFDKCKVGVLLKAIEAFNLQYESLALIKFVDIQESGRLDFKKRAAKENSKRIQELLKSFGVHIVDQIDDVYSKQFVETLQSLLLQKYDVLSSFGKRIKKDKLNICVIHNREYYEGISDPYDKKIPRVALQHVTLEDFAKDAQFAIATVVHEVLIKRDLEEGRITLFHWDTLGLKEDISFGAEAKLEEETKYFFMKIHPDGSFVIQEQEFNLFEMNEYTDCVNIFEDAKTKGENVKGLIRDKQGRINIIKDTGIITLPEADEIKELLASGDSNLRGKERREDLLSSCLDIKTYMEDGKQYYYVGTIGDGLRWKIPHAANVRCIEAYNGAPLMFEQLLPTMNVTFVHNGQLTVLPFPFKYLREYIESLRDKYNSK</sequence>
<evidence type="ECO:0000313" key="2">
    <source>
        <dbReference type="Proteomes" id="UP000214760"/>
    </source>
</evidence>
<proteinExistence type="predicted"/>
<reference evidence="1 2" key="1">
    <citation type="submission" date="2016-10" db="EMBL/GenBank/DDBJ databases">
        <authorList>
            <person name="de Groot N.N."/>
        </authorList>
    </citation>
    <scope>NUCLEOTIDE SEQUENCE [LARGE SCALE GENOMIC DNA]</scope>
    <source>
        <strain evidence="1 2">F</strain>
    </source>
</reference>
<name>A0A1I6K2F0_9FIRM</name>
<dbReference type="EMBL" id="FOZC01000014">
    <property type="protein sequence ID" value="SFR85268.1"/>
    <property type="molecule type" value="Genomic_DNA"/>
</dbReference>
<evidence type="ECO:0000313" key="1">
    <source>
        <dbReference type="EMBL" id="SFR85268.1"/>
    </source>
</evidence>
<protein>
    <recommendedName>
        <fullName evidence="3">Piwi domain-containing protein</fullName>
    </recommendedName>
</protein>
<accession>A0A1I6K2F0</accession>
<organism evidence="1 2">
    <name type="scientific">[Clostridium] aminophilum</name>
    <dbReference type="NCBI Taxonomy" id="1526"/>
    <lineage>
        <taxon>Bacteria</taxon>
        <taxon>Bacillati</taxon>
        <taxon>Bacillota</taxon>
        <taxon>Clostridia</taxon>
        <taxon>Lachnospirales</taxon>
        <taxon>Lachnospiraceae</taxon>
    </lineage>
</organism>
<gene>
    <name evidence="1" type="ORF">SAMN02910262_02202</name>
</gene>